<evidence type="ECO:0000256" key="4">
    <source>
        <dbReference type="ARBA" id="ARBA00020739"/>
    </source>
</evidence>
<name>A0A510WTZ7_9LACO</name>
<evidence type="ECO:0000259" key="13">
    <source>
        <dbReference type="Pfam" id="PF02706"/>
    </source>
</evidence>
<sequence>MDNSEKKEKYFSWEDILNEIRKNIGQIILFGIGGLVFVLLIMLFFITPKYTATTDILVSQKTNNDAMQWNAQQTDLQAINTYKDVLKKNIILEPALKELKKKDNYQGNINSLSKDISVSNEVNSLVISINAKAKSPTVAADMANTVSEVFKRKITKMMHINNVTIVSSATPSDKPVSPNLKKGAVIGLLAGILIGIFKVILMLGLDNTVKSEKYLSDDLGLVNLGVIYHMNFNDKGYGVAKVIVRNRMNSSEDEEPSKRV</sequence>
<reference evidence="14 15" key="1">
    <citation type="submission" date="2019-07" db="EMBL/GenBank/DDBJ databases">
        <title>Whole genome shotgun sequence of Lactobacillus aviarius subsp. aviarius NBRC 102162.</title>
        <authorList>
            <person name="Hosoyama A."/>
            <person name="Uohara A."/>
            <person name="Ohji S."/>
            <person name="Ichikawa N."/>
        </authorList>
    </citation>
    <scope>NUCLEOTIDE SEQUENCE [LARGE SCALE GENOMIC DNA]</scope>
    <source>
        <strain evidence="14 15">NBRC 102162</strain>
    </source>
</reference>
<evidence type="ECO:0000256" key="12">
    <source>
        <dbReference type="SAM" id="Phobius"/>
    </source>
</evidence>
<evidence type="ECO:0000256" key="6">
    <source>
        <dbReference type="ARBA" id="ARBA00022692"/>
    </source>
</evidence>
<evidence type="ECO:0000256" key="3">
    <source>
        <dbReference type="ARBA" id="ARBA00006683"/>
    </source>
</evidence>
<comment type="caution">
    <text evidence="14">The sequence shown here is derived from an EMBL/GenBank/DDBJ whole genome shotgun (WGS) entry which is preliminary data.</text>
</comment>
<keyword evidence="10" id="KW-0270">Exopolysaccharide synthesis</keyword>
<evidence type="ECO:0000256" key="5">
    <source>
        <dbReference type="ARBA" id="ARBA00022475"/>
    </source>
</evidence>
<keyword evidence="6 12" id="KW-0812">Transmembrane</keyword>
<dbReference type="PANTHER" id="PTHR32309:SF13">
    <property type="entry name" value="FERRIC ENTEROBACTIN TRANSPORT PROTEIN FEPE"/>
    <property type="match status" value="1"/>
</dbReference>
<dbReference type="InterPro" id="IPR050445">
    <property type="entry name" value="Bact_polysacc_biosynth/exp"/>
</dbReference>
<evidence type="ECO:0000256" key="8">
    <source>
        <dbReference type="ARBA" id="ARBA00022989"/>
    </source>
</evidence>
<dbReference type="EMBL" id="BJUI01000044">
    <property type="protein sequence ID" value="GEK42703.1"/>
    <property type="molecule type" value="Genomic_DNA"/>
</dbReference>
<organism evidence="14 15">
    <name type="scientific">Ligilactobacillus aviarius</name>
    <dbReference type="NCBI Taxonomy" id="1606"/>
    <lineage>
        <taxon>Bacteria</taxon>
        <taxon>Bacillati</taxon>
        <taxon>Bacillota</taxon>
        <taxon>Bacilli</taxon>
        <taxon>Lactobacillales</taxon>
        <taxon>Lactobacillaceae</taxon>
        <taxon>Ligilactobacillus</taxon>
    </lineage>
</organism>
<evidence type="ECO:0000313" key="15">
    <source>
        <dbReference type="Proteomes" id="UP000321722"/>
    </source>
</evidence>
<evidence type="ECO:0000313" key="14">
    <source>
        <dbReference type="EMBL" id="GEK42703.1"/>
    </source>
</evidence>
<dbReference type="Proteomes" id="UP000321722">
    <property type="component" value="Unassembled WGS sequence"/>
</dbReference>
<dbReference type="PANTHER" id="PTHR32309">
    <property type="entry name" value="TYROSINE-PROTEIN KINASE"/>
    <property type="match status" value="1"/>
</dbReference>
<dbReference type="InterPro" id="IPR003856">
    <property type="entry name" value="LPS_length_determ_N"/>
</dbReference>
<evidence type="ECO:0000256" key="1">
    <source>
        <dbReference type="ARBA" id="ARBA00004651"/>
    </source>
</evidence>
<keyword evidence="5" id="KW-1003">Cell membrane</keyword>
<proteinExistence type="inferred from homology"/>
<feature type="transmembrane region" description="Helical" evidence="12">
    <location>
        <begin position="184"/>
        <end position="205"/>
    </location>
</feature>
<dbReference type="GO" id="GO:0000271">
    <property type="term" value="P:polysaccharide biosynthetic process"/>
    <property type="evidence" value="ECO:0007669"/>
    <property type="project" value="UniProtKB-KW"/>
</dbReference>
<evidence type="ECO:0000256" key="11">
    <source>
        <dbReference type="ARBA" id="ARBA00045736"/>
    </source>
</evidence>
<dbReference type="RefSeq" id="WP_057827062.1">
    <property type="nucleotide sequence ID" value="NZ_BAAACL010000016.1"/>
</dbReference>
<dbReference type="GO" id="GO:0004713">
    <property type="term" value="F:protein tyrosine kinase activity"/>
    <property type="evidence" value="ECO:0007669"/>
    <property type="project" value="TreeGrafter"/>
</dbReference>
<keyword evidence="8 12" id="KW-1133">Transmembrane helix</keyword>
<comment type="subcellular location">
    <subcellularLocation>
        <location evidence="1">Cell membrane</location>
        <topology evidence="1">Multi-pass membrane protein</topology>
    </subcellularLocation>
</comment>
<evidence type="ECO:0000256" key="9">
    <source>
        <dbReference type="ARBA" id="ARBA00023136"/>
    </source>
</evidence>
<comment type="similarity">
    <text evidence="3">Belongs to the CpsC/CapA family.</text>
</comment>
<comment type="function">
    <text evidence="11">Required for CpsD phosphorylation. Involved in the regulation of capsular polysaccharide biosynthesis. May be part of a complex that directs the coordinated polymerization and export to the cell surface of the capsular polysaccharide.</text>
</comment>
<keyword evidence="7" id="KW-0972">Capsule biogenesis/degradation</keyword>
<accession>A0A510WTZ7</accession>
<protein>
    <recommendedName>
        <fullName evidence="4">Capsular polysaccharide biosynthesis protein CpsC</fullName>
    </recommendedName>
</protein>
<keyword evidence="15" id="KW-1185">Reference proteome</keyword>
<feature type="domain" description="Polysaccharide chain length determinant N-terminal" evidence="13">
    <location>
        <begin position="15"/>
        <end position="99"/>
    </location>
</feature>
<evidence type="ECO:0000256" key="7">
    <source>
        <dbReference type="ARBA" id="ARBA00022903"/>
    </source>
</evidence>
<gene>
    <name evidence="14" type="ORF">LAV01_15350</name>
</gene>
<dbReference type="GeneID" id="29934329"/>
<dbReference type="Pfam" id="PF02706">
    <property type="entry name" value="Wzz"/>
    <property type="match status" value="1"/>
</dbReference>
<evidence type="ECO:0000256" key="2">
    <source>
        <dbReference type="ARBA" id="ARBA00005132"/>
    </source>
</evidence>
<feature type="transmembrane region" description="Helical" evidence="12">
    <location>
        <begin position="27"/>
        <end position="46"/>
    </location>
</feature>
<dbReference type="AlphaFoldDB" id="A0A510WTZ7"/>
<keyword evidence="9 12" id="KW-0472">Membrane</keyword>
<comment type="pathway">
    <text evidence="2">Capsule biogenesis; capsule polysaccharide biosynthesis.</text>
</comment>
<evidence type="ECO:0000256" key="10">
    <source>
        <dbReference type="ARBA" id="ARBA00023169"/>
    </source>
</evidence>
<dbReference type="GO" id="GO:0005886">
    <property type="term" value="C:plasma membrane"/>
    <property type="evidence" value="ECO:0007669"/>
    <property type="project" value="UniProtKB-SubCell"/>
</dbReference>